<reference evidence="3" key="1">
    <citation type="submission" date="2016-11" db="UniProtKB">
        <authorList>
            <consortium name="WormBaseParasite"/>
        </authorList>
    </citation>
    <scope>IDENTIFICATION</scope>
    <source>
        <strain evidence="3">pt0022</strain>
    </source>
</reference>
<comment type="caution">
    <text evidence="1">Lacks conserved residue(s) required for the propagation of feature annotation.</text>
</comment>
<dbReference type="PANTHER" id="PTHR15036">
    <property type="entry name" value="PIKACHURIN-LIKE PROTEIN"/>
    <property type="match status" value="1"/>
</dbReference>
<evidence type="ECO:0000313" key="3">
    <source>
        <dbReference type="WBParaSite" id="maker-PairedContig_710-snap-gene-0.6-mRNA-1"/>
    </source>
</evidence>
<evidence type="ECO:0000256" key="1">
    <source>
        <dbReference type="PROSITE-ProRule" id="PRU00122"/>
    </source>
</evidence>
<sequence>MINDMSIRNIYRISFKFRTLSSSSMLFAFITNSTYNYDLASLELHYGRIRYTYSFNTRTEVIVSPVLPNRQVLNDFKWHSVIIFQKSSGGEHYVVIDNSSIVMSNVRGHIVNLDTKLYIGNIPSGISDILKDAIESAGIVKGCHGKTTYIVASFFDEIFDTLRENIEILNEIIIGPHTRCSPKVCLNLGTTYIFDSSLSAIYYEYPKSIRPSTNQDEMAIGFRTRQANAVLLSVHCIVDGDFLTKNAHLHIRYNLGSRDHDVGLSSALLNDDKHHAVIIYRQESNLTLYVDNREPIYYSPLGGDKELVTLNMQWRITIGASFNLLHRTKRRKREQIYDSYKGFITGVNFNGLMILDMLAQGHHLHFSFFIYYLFPFYA</sequence>
<dbReference type="Gene3D" id="2.60.120.200">
    <property type="match status" value="2"/>
</dbReference>
<dbReference type="CDD" id="cd00110">
    <property type="entry name" value="LamG"/>
    <property type="match status" value="2"/>
</dbReference>
<dbReference type="InterPro" id="IPR013320">
    <property type="entry name" value="ConA-like_dom_sf"/>
</dbReference>
<organism evidence="3">
    <name type="scientific">Wuchereria bancrofti</name>
    <dbReference type="NCBI Taxonomy" id="6293"/>
    <lineage>
        <taxon>Eukaryota</taxon>
        <taxon>Metazoa</taxon>
        <taxon>Ecdysozoa</taxon>
        <taxon>Nematoda</taxon>
        <taxon>Chromadorea</taxon>
        <taxon>Rhabditida</taxon>
        <taxon>Spirurina</taxon>
        <taxon>Spiruromorpha</taxon>
        <taxon>Filarioidea</taxon>
        <taxon>Onchocercidae</taxon>
        <taxon>Wuchereria</taxon>
    </lineage>
</organism>
<dbReference type="Pfam" id="PF02210">
    <property type="entry name" value="Laminin_G_2"/>
    <property type="match status" value="2"/>
</dbReference>
<dbReference type="WBParaSite" id="maker-PairedContig_710-snap-gene-0.6-mRNA-1">
    <property type="protein sequence ID" value="maker-PairedContig_710-snap-gene-0.6-mRNA-1"/>
    <property type="gene ID" value="maker-PairedContig_710-snap-gene-0.6"/>
</dbReference>
<dbReference type="SUPFAM" id="SSF49899">
    <property type="entry name" value="Concanavalin A-like lectins/glucanases"/>
    <property type="match status" value="2"/>
</dbReference>
<feature type="domain" description="Laminin G" evidence="2">
    <location>
        <begin position="1"/>
        <end position="180"/>
    </location>
</feature>
<dbReference type="AlphaFoldDB" id="A0A1I8EZ40"/>
<feature type="domain" description="Laminin G" evidence="2">
    <location>
        <begin position="190"/>
        <end position="378"/>
    </location>
</feature>
<accession>A0A1I8EZ40</accession>
<evidence type="ECO:0000259" key="2">
    <source>
        <dbReference type="PROSITE" id="PS50025"/>
    </source>
</evidence>
<protein>
    <recommendedName>
        <fullName evidence="2">Laminin G domain-containing protein</fullName>
    </recommendedName>
</protein>
<dbReference type="PROSITE" id="PS50025">
    <property type="entry name" value="LAM_G_DOMAIN"/>
    <property type="match status" value="2"/>
</dbReference>
<dbReference type="PANTHER" id="PTHR15036:SF89">
    <property type="entry name" value="NEUREXIN 1, ISOFORM F"/>
    <property type="match status" value="1"/>
</dbReference>
<dbReference type="InterPro" id="IPR001791">
    <property type="entry name" value="Laminin_G"/>
</dbReference>
<dbReference type="SMART" id="SM00282">
    <property type="entry name" value="LamG"/>
    <property type="match status" value="2"/>
</dbReference>
<dbReference type="InterPro" id="IPR050372">
    <property type="entry name" value="Neurexin-related_CASP"/>
</dbReference>
<dbReference type="STRING" id="6293.A0A1I8EZ40"/>
<name>A0A1I8EZ40_WUCBA</name>
<proteinExistence type="predicted"/>